<dbReference type="AlphaFoldDB" id="A0A4V4NFH7"/>
<dbReference type="Pfam" id="PF13949">
    <property type="entry name" value="ALIX_LYPXL_bnd"/>
    <property type="match status" value="1"/>
</dbReference>
<evidence type="ECO:0000259" key="7">
    <source>
        <dbReference type="PROSITE" id="PS51180"/>
    </source>
</evidence>
<evidence type="ECO:0000256" key="4">
    <source>
        <dbReference type="ARBA" id="ARBA00022753"/>
    </source>
</evidence>
<dbReference type="OrthoDB" id="2141925at2759"/>
<feature type="region of interest" description="Disordered" evidence="6">
    <location>
        <begin position="732"/>
        <end position="819"/>
    </location>
</feature>
<dbReference type="InterPro" id="IPR025304">
    <property type="entry name" value="ALIX_V_dom"/>
</dbReference>
<keyword evidence="4" id="KW-0967">Endosome</keyword>
<dbReference type="InterPro" id="IPR038499">
    <property type="entry name" value="BRO1_sf"/>
</dbReference>
<dbReference type="PROSITE" id="PS51180">
    <property type="entry name" value="BRO1"/>
    <property type="match status" value="1"/>
</dbReference>
<feature type="domain" description="BRO1" evidence="7">
    <location>
        <begin position="3"/>
        <end position="388"/>
    </location>
</feature>
<gene>
    <name evidence="8" type="ORF">CANINC_003343</name>
</gene>
<accession>A0A4V4NFH7</accession>
<keyword evidence="9" id="KW-1185">Reference proteome</keyword>
<dbReference type="STRING" id="52247.A0A4V4NFH7"/>
<comment type="subcellular location">
    <subcellularLocation>
        <location evidence="2">Cytoplasm</location>
    </subcellularLocation>
    <subcellularLocation>
        <location evidence="1">Endosome</location>
    </subcellularLocation>
</comment>
<dbReference type="GO" id="GO:0043328">
    <property type="term" value="P:protein transport to vacuole involved in ubiquitin-dependent protein catabolic process via the multivesicular body sorting pathway"/>
    <property type="evidence" value="ECO:0007669"/>
    <property type="project" value="TreeGrafter"/>
</dbReference>
<proteinExistence type="predicted"/>
<dbReference type="PANTHER" id="PTHR23030">
    <property type="entry name" value="PCD6 INTERACTING PROTEIN-RELATED"/>
    <property type="match status" value="1"/>
</dbReference>
<reference evidence="8 9" key="1">
    <citation type="journal article" date="2019" name="Front. Genet.">
        <title>Whole-Genome Sequencing of the Opportunistic Yeast Pathogen Candida inconspicua Uncovers Its Hybrid Origin.</title>
        <authorList>
            <person name="Mixao V."/>
            <person name="Hansen A.P."/>
            <person name="Saus E."/>
            <person name="Boekhout T."/>
            <person name="Lass-Florl C."/>
            <person name="Gabaldon T."/>
        </authorList>
    </citation>
    <scope>NUCLEOTIDE SEQUENCE [LARGE SCALE GENOMIC DNA]</scope>
    <source>
        <strain evidence="8 9">CBS 180</strain>
    </source>
</reference>
<dbReference type="InterPro" id="IPR004328">
    <property type="entry name" value="BRO1_dom"/>
</dbReference>
<evidence type="ECO:0000256" key="1">
    <source>
        <dbReference type="ARBA" id="ARBA00004177"/>
    </source>
</evidence>
<evidence type="ECO:0000256" key="3">
    <source>
        <dbReference type="ARBA" id="ARBA00022490"/>
    </source>
</evidence>
<name>A0A4V4NFH7_9ASCO</name>
<evidence type="ECO:0000256" key="2">
    <source>
        <dbReference type="ARBA" id="ARBA00004496"/>
    </source>
</evidence>
<dbReference type="SMART" id="SM01041">
    <property type="entry name" value="BRO1"/>
    <property type="match status" value="1"/>
</dbReference>
<dbReference type="GO" id="GO:0005768">
    <property type="term" value="C:endosome"/>
    <property type="evidence" value="ECO:0007669"/>
    <property type="project" value="UniProtKB-SubCell"/>
</dbReference>
<dbReference type="Gene3D" id="1.25.40.280">
    <property type="entry name" value="alix/aip1 like domains"/>
    <property type="match status" value="1"/>
</dbReference>
<feature type="compositionally biased region" description="Low complexity" evidence="6">
    <location>
        <begin position="746"/>
        <end position="768"/>
    </location>
</feature>
<dbReference type="PANTHER" id="PTHR23030:SF30">
    <property type="entry name" value="TYROSINE-PROTEIN PHOSPHATASE NON-RECEPTOR TYPE 23"/>
    <property type="match status" value="1"/>
</dbReference>
<dbReference type="Pfam" id="PF03097">
    <property type="entry name" value="BRO1"/>
    <property type="match status" value="1"/>
</dbReference>
<protein>
    <recommendedName>
        <fullName evidence="5">BRO domain-containing protein 1</fullName>
    </recommendedName>
</protein>
<keyword evidence="3" id="KW-0963">Cytoplasm</keyword>
<comment type="caution">
    <text evidence="8">The sequence shown here is derived from an EMBL/GenBank/DDBJ whole genome shotgun (WGS) entry which is preliminary data.</text>
</comment>
<organism evidence="8 9">
    <name type="scientific">Pichia inconspicua</name>
    <dbReference type="NCBI Taxonomy" id="52247"/>
    <lineage>
        <taxon>Eukaryota</taxon>
        <taxon>Fungi</taxon>
        <taxon>Dikarya</taxon>
        <taxon>Ascomycota</taxon>
        <taxon>Saccharomycotina</taxon>
        <taxon>Pichiomycetes</taxon>
        <taxon>Pichiales</taxon>
        <taxon>Pichiaceae</taxon>
        <taxon>Pichia</taxon>
    </lineage>
</organism>
<dbReference type="EMBL" id="SELW01000541">
    <property type="protein sequence ID" value="TID22568.1"/>
    <property type="molecule type" value="Genomic_DNA"/>
</dbReference>
<feature type="compositionally biased region" description="Polar residues" evidence="6">
    <location>
        <begin position="792"/>
        <end position="819"/>
    </location>
</feature>
<dbReference type="Proteomes" id="UP000307173">
    <property type="component" value="Unassembled WGS sequence"/>
</dbReference>
<evidence type="ECO:0000313" key="8">
    <source>
        <dbReference type="EMBL" id="TID22568.1"/>
    </source>
</evidence>
<evidence type="ECO:0000256" key="5">
    <source>
        <dbReference type="ARBA" id="ARBA00041284"/>
    </source>
</evidence>
<dbReference type="Gene3D" id="1.20.120.560">
    <property type="entry name" value="alix/aip1 in complex with the ypdl late domain"/>
    <property type="match status" value="1"/>
</dbReference>
<evidence type="ECO:0000256" key="6">
    <source>
        <dbReference type="SAM" id="MobiDB-lite"/>
    </source>
</evidence>
<sequence>MTTFIHLPNKSTENYDWNSVLKKFLTSTFGRSFTEELANPIEQLNRLRISIEHTNHKDGENTIQLYMDYITQLNSLGLRLPMEIVIKDPFKWSDAFASKSTLVEQKSLSFEKASVMFNLASIYAYLGAVSSSSMDWKLAVNYFTSAAGVLKFISTQFLHAPTNDLKVDLTKGFSILMVAQSQECFLWNYMQSDGVKHSLAARLAEGTSLSYRKAADNISNSEISIDSEKEVEFKSCYFHTFALFHYAQSYADSNKVGFAIAINRMAKKQIGEGKRLYLKFKGKIEEGLHRLLLDIETEIDTKTKEWEKDNDLIYHDTIPESCNVPTIKYMDGAKAKDFESILKSFSPTDLFAKIVPMEAHQSMSIYSERQAEIVRKYNESVAIANEEVISLFEFSNLSVTLGEIQNLLRSDNALLVEEEEREKQQDYPRVLAIAHEISTSFDKNFTKEMENIENKREMISAKLKDIDEHLTRDEKNMLIKGLSLNAELFKIKDEVCSTRRILKEASLSDSKLIDLWSKFEAEIDVLYGGAESVQRWLSSFNDNSLTEKVSLLDLDDGLGSETDLLNAQDLIDMVYSAKRSLELLSKERTSTLTDLKGAMHDEDISSVLIKYNGASKDELNEVFDDLLDKYKSYTTRLDNLIYIQDEKILEFKDALSRLLDLPLVKKKMEEKKKNRGTVKNKLAKLISAYETWKVCSKGVNEALGFYTKLWERVLSIDKRVTEVVNMRGNAAHSESMGNFAPNTPQYPAAHHSSYPHHSTTPFFPTQSQPSPPSYTNVVNGNNFPAPPLPSKPTENQPYSTPSVFEPNMYSQFGQSWKKQ</sequence>
<dbReference type="Gene3D" id="1.20.140.50">
    <property type="entry name" value="alix/aip1 like domains"/>
    <property type="match status" value="1"/>
</dbReference>
<evidence type="ECO:0000313" key="9">
    <source>
        <dbReference type="Proteomes" id="UP000307173"/>
    </source>
</evidence>